<accession>A0A401RED3</accession>
<feature type="region of interest" description="Disordered" evidence="1">
    <location>
        <begin position="1"/>
        <end position="29"/>
    </location>
</feature>
<organism evidence="2 3">
    <name type="scientific">Chiloscyllium punctatum</name>
    <name type="common">Brownbanded bambooshark</name>
    <name type="synonym">Hemiscyllium punctatum</name>
    <dbReference type="NCBI Taxonomy" id="137246"/>
    <lineage>
        <taxon>Eukaryota</taxon>
        <taxon>Metazoa</taxon>
        <taxon>Chordata</taxon>
        <taxon>Craniata</taxon>
        <taxon>Vertebrata</taxon>
        <taxon>Chondrichthyes</taxon>
        <taxon>Elasmobranchii</taxon>
        <taxon>Galeomorphii</taxon>
        <taxon>Galeoidea</taxon>
        <taxon>Orectolobiformes</taxon>
        <taxon>Hemiscylliidae</taxon>
        <taxon>Chiloscyllium</taxon>
    </lineage>
</organism>
<gene>
    <name evidence="2" type="ORF">chiPu_0022585</name>
</gene>
<evidence type="ECO:0000313" key="3">
    <source>
        <dbReference type="Proteomes" id="UP000287033"/>
    </source>
</evidence>
<comment type="caution">
    <text evidence="2">The sequence shown here is derived from an EMBL/GenBank/DDBJ whole genome shotgun (WGS) entry which is preliminary data.</text>
</comment>
<evidence type="ECO:0000256" key="1">
    <source>
        <dbReference type="SAM" id="MobiDB-lite"/>
    </source>
</evidence>
<reference evidence="2 3" key="1">
    <citation type="journal article" date="2018" name="Nat. Ecol. Evol.">
        <title>Shark genomes provide insights into elasmobranch evolution and the origin of vertebrates.</title>
        <authorList>
            <person name="Hara Y"/>
            <person name="Yamaguchi K"/>
            <person name="Onimaru K"/>
            <person name="Kadota M"/>
            <person name="Koyanagi M"/>
            <person name="Keeley SD"/>
            <person name="Tatsumi K"/>
            <person name="Tanaka K"/>
            <person name="Motone F"/>
            <person name="Kageyama Y"/>
            <person name="Nozu R"/>
            <person name="Adachi N"/>
            <person name="Nishimura O"/>
            <person name="Nakagawa R"/>
            <person name="Tanegashima C"/>
            <person name="Kiyatake I"/>
            <person name="Matsumoto R"/>
            <person name="Murakumo K"/>
            <person name="Nishida K"/>
            <person name="Terakita A"/>
            <person name="Kuratani S"/>
            <person name="Sato K"/>
            <person name="Hyodo S Kuraku.S."/>
        </authorList>
    </citation>
    <scope>NUCLEOTIDE SEQUENCE [LARGE SCALE GENOMIC DNA]</scope>
</reference>
<sequence length="81" mass="9179">MSRLLPAHSAARDTSIGRRRCPSTARGGSFRDKHRALLDRGRRHAAADWITLPAITVRLDTFTINHDRFTADWTWPSVIVV</sequence>
<evidence type="ECO:0000313" key="2">
    <source>
        <dbReference type="EMBL" id="GCC16509.1"/>
    </source>
</evidence>
<proteinExistence type="predicted"/>
<keyword evidence="3" id="KW-1185">Reference proteome</keyword>
<protein>
    <submittedName>
        <fullName evidence="2">Uncharacterized protein</fullName>
    </submittedName>
</protein>
<dbReference type="Proteomes" id="UP000287033">
    <property type="component" value="Unassembled WGS sequence"/>
</dbReference>
<dbReference type="AlphaFoldDB" id="A0A401RED3"/>
<dbReference type="EMBL" id="BEZZ01009068">
    <property type="protein sequence ID" value="GCC16509.1"/>
    <property type="molecule type" value="Genomic_DNA"/>
</dbReference>
<name>A0A401RED3_CHIPU</name>